<dbReference type="EMBL" id="ML179366">
    <property type="protein sequence ID" value="THU89481.1"/>
    <property type="molecule type" value="Genomic_DNA"/>
</dbReference>
<dbReference type="OrthoDB" id="538223at2759"/>
<keyword evidence="1 3" id="KW-0853">WD repeat</keyword>
<feature type="repeat" description="WD" evidence="3">
    <location>
        <begin position="215"/>
        <end position="257"/>
    </location>
</feature>
<dbReference type="PRINTS" id="PR00320">
    <property type="entry name" value="GPROTEINBRPT"/>
</dbReference>
<reference evidence="4 5" key="1">
    <citation type="journal article" date="2019" name="Nat. Ecol. Evol.">
        <title>Megaphylogeny resolves global patterns of mushroom evolution.</title>
        <authorList>
            <person name="Varga T."/>
            <person name="Krizsan K."/>
            <person name="Foldi C."/>
            <person name="Dima B."/>
            <person name="Sanchez-Garcia M."/>
            <person name="Sanchez-Ramirez S."/>
            <person name="Szollosi G.J."/>
            <person name="Szarkandi J.G."/>
            <person name="Papp V."/>
            <person name="Albert L."/>
            <person name="Andreopoulos W."/>
            <person name="Angelini C."/>
            <person name="Antonin V."/>
            <person name="Barry K.W."/>
            <person name="Bougher N.L."/>
            <person name="Buchanan P."/>
            <person name="Buyck B."/>
            <person name="Bense V."/>
            <person name="Catcheside P."/>
            <person name="Chovatia M."/>
            <person name="Cooper J."/>
            <person name="Damon W."/>
            <person name="Desjardin D."/>
            <person name="Finy P."/>
            <person name="Geml J."/>
            <person name="Haridas S."/>
            <person name="Hughes K."/>
            <person name="Justo A."/>
            <person name="Karasinski D."/>
            <person name="Kautmanova I."/>
            <person name="Kiss B."/>
            <person name="Kocsube S."/>
            <person name="Kotiranta H."/>
            <person name="LaButti K.M."/>
            <person name="Lechner B.E."/>
            <person name="Liimatainen K."/>
            <person name="Lipzen A."/>
            <person name="Lukacs Z."/>
            <person name="Mihaltcheva S."/>
            <person name="Morgado L.N."/>
            <person name="Niskanen T."/>
            <person name="Noordeloos M.E."/>
            <person name="Ohm R.A."/>
            <person name="Ortiz-Santana B."/>
            <person name="Ovrebo C."/>
            <person name="Racz N."/>
            <person name="Riley R."/>
            <person name="Savchenko A."/>
            <person name="Shiryaev A."/>
            <person name="Soop K."/>
            <person name="Spirin V."/>
            <person name="Szebenyi C."/>
            <person name="Tomsovsky M."/>
            <person name="Tulloss R.E."/>
            <person name="Uehling J."/>
            <person name="Grigoriev I.V."/>
            <person name="Vagvolgyi C."/>
            <person name="Papp T."/>
            <person name="Martin F.M."/>
            <person name="Miettinen O."/>
            <person name="Hibbett D.S."/>
            <person name="Nagy L.G."/>
        </authorList>
    </citation>
    <scope>NUCLEOTIDE SEQUENCE [LARGE SCALE GENOMIC DNA]</scope>
    <source>
        <strain evidence="4 5">CBS 962.96</strain>
    </source>
</reference>
<dbReference type="InterPro" id="IPR015943">
    <property type="entry name" value="WD40/YVTN_repeat-like_dom_sf"/>
</dbReference>
<dbReference type="InterPro" id="IPR019775">
    <property type="entry name" value="WD40_repeat_CS"/>
</dbReference>
<dbReference type="AlphaFoldDB" id="A0A4S8LKC2"/>
<keyword evidence="5" id="KW-1185">Reference proteome</keyword>
<feature type="repeat" description="WD" evidence="3">
    <location>
        <begin position="308"/>
        <end position="342"/>
    </location>
</feature>
<dbReference type="InterPro" id="IPR001680">
    <property type="entry name" value="WD40_rpt"/>
</dbReference>
<organism evidence="4 5">
    <name type="scientific">Dendrothele bispora (strain CBS 962.96)</name>
    <dbReference type="NCBI Taxonomy" id="1314807"/>
    <lineage>
        <taxon>Eukaryota</taxon>
        <taxon>Fungi</taxon>
        <taxon>Dikarya</taxon>
        <taxon>Basidiomycota</taxon>
        <taxon>Agaricomycotina</taxon>
        <taxon>Agaricomycetes</taxon>
        <taxon>Agaricomycetidae</taxon>
        <taxon>Agaricales</taxon>
        <taxon>Agaricales incertae sedis</taxon>
        <taxon>Dendrothele</taxon>
    </lineage>
</organism>
<feature type="repeat" description="WD" evidence="3">
    <location>
        <begin position="344"/>
        <end position="376"/>
    </location>
</feature>
<proteinExistence type="predicted"/>
<keyword evidence="2" id="KW-0677">Repeat</keyword>
<sequence>MRVSKICMKVLTSELKFNICELETSCLKNSDVVEYPIDQRVAKFISLRLQYSCLYWSNHVNTCASNSQVNSDLKEKVLMFGTQKWLIYWIECLSLMGKLQQYTESFENARKWAEEHDVTINKSTAHLYVSALAIASSLQQVDGFQILKKHLKKVVKIEKQGQLRKWLGAVKIMHCSSHISCVAYSPNGRHIVAGIYDKSVRIWDSQTGQPVGQPLQGHTSQVNSVAYSPDSRHIVSGSDDKTRVRIWDSQTGQPVGQPLQGHTAWVRSVAYSPDSRHIVSGSDDKTVRIWDSQTGQPVGQPLQGTAWVRSVACSPDSRHIVSGSDDHTIRIWDSQTGQPVGQPLQGHTGGVLSVAYSPDSRYIVSGSFDNTVRVWDSQIVQRMGRPLQSHTAPGRPVAYHPDSNGLELSSSADILTTFQSNLLRQDVSHVHSPPDHSCGIDSEGWLHSLQCPSDQILWLPQQLRGCFQDTRQVLTIPPDAEKAAIKVDWSNFAFGQQWTETWADD</sequence>
<dbReference type="Pfam" id="PF00400">
    <property type="entry name" value="WD40"/>
    <property type="match status" value="5"/>
</dbReference>
<gene>
    <name evidence="4" type="ORF">K435DRAFT_677839</name>
</gene>
<dbReference type="SUPFAM" id="SSF50978">
    <property type="entry name" value="WD40 repeat-like"/>
    <property type="match status" value="1"/>
</dbReference>
<dbReference type="InterPro" id="IPR036322">
    <property type="entry name" value="WD40_repeat_dom_sf"/>
</dbReference>
<dbReference type="PROSITE" id="PS50294">
    <property type="entry name" value="WD_REPEATS_REGION"/>
    <property type="match status" value="5"/>
</dbReference>
<dbReference type="SMART" id="SM00320">
    <property type="entry name" value="WD40"/>
    <property type="match status" value="5"/>
</dbReference>
<protein>
    <submittedName>
        <fullName evidence="4">WD40 repeat-like protein</fullName>
    </submittedName>
</protein>
<name>A0A4S8LKC2_DENBC</name>
<dbReference type="InterPro" id="IPR020472">
    <property type="entry name" value="WD40_PAC1"/>
</dbReference>
<evidence type="ECO:0000256" key="2">
    <source>
        <dbReference type="ARBA" id="ARBA00022737"/>
    </source>
</evidence>
<dbReference type="Proteomes" id="UP000297245">
    <property type="component" value="Unassembled WGS sequence"/>
</dbReference>
<accession>A0A4S8LKC2</accession>
<dbReference type="PROSITE" id="PS00678">
    <property type="entry name" value="WD_REPEATS_1"/>
    <property type="match status" value="3"/>
</dbReference>
<evidence type="ECO:0000313" key="5">
    <source>
        <dbReference type="Proteomes" id="UP000297245"/>
    </source>
</evidence>
<dbReference type="PANTHER" id="PTHR19879:SF9">
    <property type="entry name" value="TRANSCRIPTION INITIATION FACTOR TFIID SUBUNIT 5"/>
    <property type="match status" value="1"/>
</dbReference>
<evidence type="ECO:0000313" key="4">
    <source>
        <dbReference type="EMBL" id="THU89481.1"/>
    </source>
</evidence>
<evidence type="ECO:0000256" key="1">
    <source>
        <dbReference type="ARBA" id="ARBA00022574"/>
    </source>
</evidence>
<dbReference type="PANTHER" id="PTHR19879">
    <property type="entry name" value="TRANSCRIPTION INITIATION FACTOR TFIID"/>
    <property type="match status" value="1"/>
</dbReference>
<feature type="repeat" description="WD" evidence="3">
    <location>
        <begin position="259"/>
        <end position="300"/>
    </location>
</feature>
<feature type="repeat" description="WD" evidence="3">
    <location>
        <begin position="172"/>
        <end position="213"/>
    </location>
</feature>
<dbReference type="PROSITE" id="PS50082">
    <property type="entry name" value="WD_REPEATS_2"/>
    <property type="match status" value="5"/>
</dbReference>
<evidence type="ECO:0000256" key="3">
    <source>
        <dbReference type="PROSITE-ProRule" id="PRU00221"/>
    </source>
</evidence>
<dbReference type="Gene3D" id="2.130.10.10">
    <property type="entry name" value="YVTN repeat-like/Quinoprotein amine dehydrogenase"/>
    <property type="match status" value="2"/>
</dbReference>
<dbReference type="CDD" id="cd00200">
    <property type="entry name" value="WD40"/>
    <property type="match status" value="1"/>
</dbReference>